<dbReference type="GO" id="GO:0000981">
    <property type="term" value="F:DNA-binding transcription factor activity, RNA polymerase II-specific"/>
    <property type="evidence" value="ECO:0007669"/>
    <property type="project" value="InterPro"/>
</dbReference>
<feature type="compositionally biased region" description="Polar residues" evidence="6">
    <location>
        <begin position="208"/>
        <end position="222"/>
    </location>
</feature>
<protein>
    <submittedName>
        <fullName evidence="8">Transcriptional regulator family: Fungal Specific TF</fullName>
    </submittedName>
</protein>
<dbReference type="Gene3D" id="4.10.240.10">
    <property type="entry name" value="Zn(2)-C6 fungal-type DNA-binding domain"/>
    <property type="match status" value="1"/>
</dbReference>
<dbReference type="CDD" id="cd12148">
    <property type="entry name" value="fungal_TF_MHR"/>
    <property type="match status" value="1"/>
</dbReference>
<dbReference type="PANTHER" id="PTHR46910">
    <property type="entry name" value="TRANSCRIPTION FACTOR PDR1"/>
    <property type="match status" value="1"/>
</dbReference>
<dbReference type="GO" id="GO:0006351">
    <property type="term" value="P:DNA-templated transcription"/>
    <property type="evidence" value="ECO:0007669"/>
    <property type="project" value="InterPro"/>
</dbReference>
<dbReference type="EMBL" id="JAQJAN010000019">
    <property type="protein sequence ID" value="KAJ5708899.1"/>
    <property type="molecule type" value="Genomic_DNA"/>
</dbReference>
<dbReference type="CDD" id="cd00067">
    <property type="entry name" value="GAL4"/>
    <property type="match status" value="1"/>
</dbReference>
<evidence type="ECO:0000256" key="6">
    <source>
        <dbReference type="SAM" id="MobiDB-lite"/>
    </source>
</evidence>
<evidence type="ECO:0000313" key="9">
    <source>
        <dbReference type="Proteomes" id="UP001215712"/>
    </source>
</evidence>
<evidence type="ECO:0000259" key="7">
    <source>
        <dbReference type="SMART" id="SM00906"/>
    </source>
</evidence>
<keyword evidence="2" id="KW-0805">Transcription regulation</keyword>
<dbReference type="GO" id="GO:0003677">
    <property type="term" value="F:DNA binding"/>
    <property type="evidence" value="ECO:0007669"/>
    <property type="project" value="UniProtKB-KW"/>
</dbReference>
<reference evidence="8" key="2">
    <citation type="submission" date="2023-01" db="EMBL/GenBank/DDBJ databases">
        <authorList>
            <person name="Petersen C."/>
        </authorList>
    </citation>
    <scope>NUCLEOTIDE SEQUENCE</scope>
    <source>
        <strain evidence="8">IBT 17514</strain>
    </source>
</reference>
<reference evidence="8" key="1">
    <citation type="journal article" date="2023" name="IMA Fungus">
        <title>Comparative genomic study of the Penicillium genus elucidates a diverse pangenome and 15 lateral gene transfer events.</title>
        <authorList>
            <person name="Petersen C."/>
            <person name="Sorensen T."/>
            <person name="Nielsen M.R."/>
            <person name="Sondergaard T.E."/>
            <person name="Sorensen J.L."/>
            <person name="Fitzpatrick D.A."/>
            <person name="Frisvad J.C."/>
            <person name="Nielsen K.L."/>
        </authorList>
    </citation>
    <scope>NUCLEOTIDE SEQUENCE</scope>
    <source>
        <strain evidence="8">IBT 17514</strain>
    </source>
</reference>
<accession>A0AAD6HCR9</accession>
<evidence type="ECO:0000256" key="3">
    <source>
        <dbReference type="ARBA" id="ARBA00023125"/>
    </source>
</evidence>
<dbReference type="PANTHER" id="PTHR46910:SF5">
    <property type="entry name" value="ZN(II)2CYS6 TRANSCRIPTION FACTOR (EUROFUNG)"/>
    <property type="match status" value="1"/>
</dbReference>
<dbReference type="InterPro" id="IPR036864">
    <property type="entry name" value="Zn2-C6_fun-type_DNA-bd_sf"/>
</dbReference>
<dbReference type="Pfam" id="PF04082">
    <property type="entry name" value="Fungal_trans"/>
    <property type="match status" value="1"/>
</dbReference>
<evidence type="ECO:0000256" key="5">
    <source>
        <dbReference type="ARBA" id="ARBA00023242"/>
    </source>
</evidence>
<keyword evidence="1" id="KW-0479">Metal-binding</keyword>
<evidence type="ECO:0000256" key="1">
    <source>
        <dbReference type="ARBA" id="ARBA00022723"/>
    </source>
</evidence>
<dbReference type="AlphaFoldDB" id="A0AAD6HCR9"/>
<sequence>MGIEGQTSIMEPEGSEHDERGVPSSTLARRAIRCDKRSPCSNCRSSGIACRSTGEGQKPSEPRRRVLISSQYEKKIDLIEGRLGGIEKALQELLIASRSQGSASIRSFGSSHQSPLSVARVSSPAIKPDHAGLKGPGYTSNSAIEQHDPSSGFEGNSSLSAHSLYARDFLESAVSHSTPEVLSSPKINEALFSLRQIVKMQNKRRGADSSSQRAQFSNQGSKQGDRCDIRELELPPLSVVLMVLRKVKENPPSSFGGYLPFFDVDVFIEKCREVYFCTEDYSDATFIVTNFGFYNIFIELAFGENEKTARDEYQHYVQICKYNLEAALANLNILMPATFDSILALSLGAIHGIEISKPLLGWTLASTAIHMCQTLGYHRMSSMEHDPPSVQKQKQSIFWSVYTIMNMMSLRLGRAPVVQEYDIGLPSPLETFADRGIWGNVCAIWTIQALIQGKVYTLLYSPVALNQPESQRVSHARQLAAEMKSEIIEPFESIMSSSEAESALSDVDMLYLRTDKVSRLAILTLIYRAIPASAESGSSSTFIPECVETARAALEHHQDCVGSLKETSEIIRCSYMHWAILLSPFVPFIVIFCHVIATSDTEDLTRLEDFIASLLPLCSFSQSVDRLHTICSILGTVARLYVEAKTRGKVGEDESFFSVGQEFDTYLSALGLAPVNAMMGNQGYFQSDMLTMQGGAPDSTSQIPGLALPTAQSQSQNHEPISVTEMSQAAQLGNWFSGNQYMMGLLEEDALQFGPTG</sequence>
<dbReference type="GO" id="GO:0008270">
    <property type="term" value="F:zinc ion binding"/>
    <property type="evidence" value="ECO:0007669"/>
    <property type="project" value="InterPro"/>
</dbReference>
<evidence type="ECO:0000313" key="8">
    <source>
        <dbReference type="EMBL" id="KAJ5708899.1"/>
    </source>
</evidence>
<feature type="region of interest" description="Disordered" evidence="6">
    <location>
        <begin position="127"/>
        <end position="156"/>
    </location>
</feature>
<keyword evidence="5" id="KW-0539">Nucleus</keyword>
<feature type="region of interest" description="Disordered" evidence="6">
    <location>
        <begin position="203"/>
        <end position="224"/>
    </location>
</feature>
<keyword evidence="4" id="KW-0804">Transcription</keyword>
<name>A0AAD6HCR9_9EURO</name>
<dbReference type="InterPro" id="IPR050987">
    <property type="entry name" value="AtrR-like"/>
</dbReference>
<comment type="caution">
    <text evidence="8">The sequence shown here is derived from an EMBL/GenBank/DDBJ whole genome shotgun (WGS) entry which is preliminary data.</text>
</comment>
<keyword evidence="9" id="KW-1185">Reference proteome</keyword>
<keyword evidence="3" id="KW-0238">DNA-binding</keyword>
<dbReference type="InterPro" id="IPR007219">
    <property type="entry name" value="XnlR_reg_dom"/>
</dbReference>
<dbReference type="InterPro" id="IPR001138">
    <property type="entry name" value="Zn2Cys6_DnaBD"/>
</dbReference>
<gene>
    <name evidence="8" type="ORF">N7493_010233</name>
</gene>
<feature type="region of interest" description="Disordered" evidence="6">
    <location>
        <begin position="1"/>
        <end position="64"/>
    </location>
</feature>
<evidence type="ECO:0000256" key="4">
    <source>
        <dbReference type="ARBA" id="ARBA00023163"/>
    </source>
</evidence>
<feature type="domain" description="Xylanolytic transcriptional activator regulatory" evidence="7">
    <location>
        <begin position="361"/>
        <end position="432"/>
    </location>
</feature>
<dbReference type="SMART" id="SM00906">
    <property type="entry name" value="Fungal_trans"/>
    <property type="match status" value="1"/>
</dbReference>
<proteinExistence type="predicted"/>
<organism evidence="8 9">
    <name type="scientific">Penicillium malachiteum</name>
    <dbReference type="NCBI Taxonomy" id="1324776"/>
    <lineage>
        <taxon>Eukaryota</taxon>
        <taxon>Fungi</taxon>
        <taxon>Dikarya</taxon>
        <taxon>Ascomycota</taxon>
        <taxon>Pezizomycotina</taxon>
        <taxon>Eurotiomycetes</taxon>
        <taxon>Eurotiomycetidae</taxon>
        <taxon>Eurotiales</taxon>
        <taxon>Aspergillaceae</taxon>
        <taxon>Penicillium</taxon>
    </lineage>
</organism>
<dbReference type="Proteomes" id="UP001215712">
    <property type="component" value="Unassembled WGS sequence"/>
</dbReference>
<evidence type="ECO:0000256" key="2">
    <source>
        <dbReference type="ARBA" id="ARBA00023015"/>
    </source>
</evidence>